<organism evidence="1 2">
    <name type="scientific">Streptomyces lomondensis</name>
    <dbReference type="NCBI Taxonomy" id="68229"/>
    <lineage>
        <taxon>Bacteria</taxon>
        <taxon>Bacillati</taxon>
        <taxon>Actinomycetota</taxon>
        <taxon>Actinomycetes</taxon>
        <taxon>Kitasatosporales</taxon>
        <taxon>Streptomycetaceae</taxon>
        <taxon>Streptomyces</taxon>
    </lineage>
</organism>
<keyword evidence="2" id="KW-1185">Reference proteome</keyword>
<name>A0ABQ2WU88_9ACTN</name>
<reference evidence="2" key="1">
    <citation type="journal article" date="2019" name="Int. J. Syst. Evol. Microbiol.">
        <title>The Global Catalogue of Microorganisms (GCM) 10K type strain sequencing project: providing services to taxonomists for standard genome sequencing and annotation.</title>
        <authorList>
            <consortium name="The Broad Institute Genomics Platform"/>
            <consortium name="The Broad Institute Genome Sequencing Center for Infectious Disease"/>
            <person name="Wu L."/>
            <person name="Ma J."/>
        </authorList>
    </citation>
    <scope>NUCLEOTIDE SEQUENCE [LARGE SCALE GENOMIC DNA]</scope>
    <source>
        <strain evidence="2">JCM 4866</strain>
    </source>
</reference>
<protein>
    <submittedName>
        <fullName evidence="1">Uncharacterized protein</fullName>
    </submittedName>
</protein>
<accession>A0ABQ2WU88</accession>
<comment type="caution">
    <text evidence="1">The sequence shown here is derived from an EMBL/GenBank/DDBJ whole genome shotgun (WGS) entry which is preliminary data.</text>
</comment>
<proteinExistence type="predicted"/>
<evidence type="ECO:0000313" key="1">
    <source>
        <dbReference type="EMBL" id="GGW78749.1"/>
    </source>
</evidence>
<gene>
    <name evidence="1" type="ORF">GCM10010383_02730</name>
</gene>
<evidence type="ECO:0000313" key="2">
    <source>
        <dbReference type="Proteomes" id="UP000617743"/>
    </source>
</evidence>
<dbReference type="Proteomes" id="UP000617743">
    <property type="component" value="Unassembled WGS sequence"/>
</dbReference>
<dbReference type="EMBL" id="BMWC01000001">
    <property type="protein sequence ID" value="GGW78749.1"/>
    <property type="molecule type" value="Genomic_DNA"/>
</dbReference>
<sequence>MVANSPVVAFLAKIEHGCLILRDAGSDDDVSDWDPTSSSWHREGSSLIFGVQASVDGPVECEVWKSAPPATLPANLFEESLPCPSGWLVLHDPNEHARMQFSGFRNSVLCSVMVDDLQFPSKVQILLRGEGQVTS</sequence>